<evidence type="ECO:0000313" key="2">
    <source>
        <dbReference type="EMBL" id="SGY32190.1"/>
    </source>
</evidence>
<sequence length="74" mass="7791">MEGPQGEKVAGILGARVNPANLAQSLPPSVPAGKMKTWWRLDAFTNEDGVITSPSGPRKSVGFTESCIPWPAGK</sequence>
<reference evidence="2 3" key="1">
    <citation type="submission" date="2016-11" db="EMBL/GenBank/DDBJ databases">
        <authorList>
            <person name="Jaros S."/>
            <person name="Januszkiewicz K."/>
            <person name="Wedrychowicz H."/>
        </authorList>
    </citation>
    <scope>NUCLEOTIDE SEQUENCE [LARGE SCALE GENOMIC DNA]</scope>
</reference>
<gene>
    <name evidence="2" type="primary">BQ5605_C002g01329</name>
    <name evidence="1" type="synonym">BQ5605_C002g01302</name>
    <name evidence="1" type="ORF">BQ5605_C002G01302</name>
    <name evidence="2" type="ORF">BQ5605_C002G01329</name>
</gene>
<organism evidence="2 3">
    <name type="scientific">Microbotryum silenes-dioicae</name>
    <dbReference type="NCBI Taxonomy" id="796604"/>
    <lineage>
        <taxon>Eukaryota</taxon>
        <taxon>Fungi</taxon>
        <taxon>Dikarya</taxon>
        <taxon>Basidiomycota</taxon>
        <taxon>Pucciniomycotina</taxon>
        <taxon>Microbotryomycetes</taxon>
        <taxon>Microbotryales</taxon>
        <taxon>Microbotryaceae</taxon>
        <taxon>Microbotryum</taxon>
    </lineage>
</organism>
<name>A0A2X0P1K3_9BASI</name>
<keyword evidence="3" id="KW-1185">Reference proteome</keyword>
<dbReference type="AlphaFoldDB" id="A0A2X0P1K3"/>
<dbReference type="Proteomes" id="UP000249464">
    <property type="component" value="Unassembled WGS sequence"/>
</dbReference>
<dbReference type="EMBL" id="FQNC01000041">
    <property type="protein sequence ID" value="SGY32007.1"/>
    <property type="molecule type" value="Genomic_DNA"/>
</dbReference>
<evidence type="ECO:0000313" key="3">
    <source>
        <dbReference type="Proteomes" id="UP000249464"/>
    </source>
</evidence>
<dbReference type="EMBL" id="FQNC01000041">
    <property type="protein sequence ID" value="SGY32190.1"/>
    <property type="molecule type" value="Genomic_DNA"/>
</dbReference>
<evidence type="ECO:0000313" key="1">
    <source>
        <dbReference type="EMBL" id="SGY32007.1"/>
    </source>
</evidence>
<accession>A0A2X0P1K3</accession>
<protein>
    <submittedName>
        <fullName evidence="1">BQ5605_C002g01302 protein</fullName>
    </submittedName>
    <submittedName>
        <fullName evidence="2">BQ5605_C002g01329 protein</fullName>
    </submittedName>
</protein>
<proteinExistence type="predicted"/>